<protein>
    <submittedName>
        <fullName evidence="3">Uncharacterized protein</fullName>
    </submittedName>
</protein>
<feature type="region of interest" description="Disordered" evidence="2">
    <location>
        <begin position="271"/>
        <end position="318"/>
    </location>
</feature>
<keyword evidence="1" id="KW-0175">Coiled coil</keyword>
<dbReference type="Proteomes" id="UP001281410">
    <property type="component" value="Unassembled WGS sequence"/>
</dbReference>
<name>A0AAE0B9Y4_9ROSI</name>
<evidence type="ECO:0000313" key="3">
    <source>
        <dbReference type="EMBL" id="KAK3231799.1"/>
    </source>
</evidence>
<proteinExistence type="predicted"/>
<sequence length="407" mass="45444">MVATRRSQVSSERQKWDKIFDGLVKMLKSQQEQLETLVTERKFLGDRIKMQQEKWVSDVRLYEDQISQMKSSMEAQEMMRFLEAAKSDMVVGLKHREASFLKLKLENTSDELADFRAWFDLLRYNPTASGSKPIGSKMVEGEVKRLKLEYDKLASEKGKELSSLLVEKEFIWHQYKVMESDLTNKLNSKHAEVDQANENIANLLASTEQLQSSNNEKDKCIASLKTNIAEMEAGAGKLNDKISRLSRELELLRKSRNGSVTPLLNRCTAGDRTSNLQGKNGGRNEKCGSASVTPVAAGDRTSNLQGKNGGRNEKCGSASVTPVAAGDRILRTNNSILKGSNVVVKKELPAQVPDLVETKKGSRSSKRKVADVVIIPDDNTPKLFTSQFKVPKLKSSICPTEDGIKFR</sequence>
<evidence type="ECO:0000313" key="4">
    <source>
        <dbReference type="Proteomes" id="UP001281410"/>
    </source>
</evidence>
<gene>
    <name evidence="3" type="ORF">Dsin_003680</name>
</gene>
<accession>A0AAE0B9Y4</accession>
<dbReference type="AlphaFoldDB" id="A0AAE0B9Y4"/>
<evidence type="ECO:0000256" key="2">
    <source>
        <dbReference type="SAM" id="MobiDB-lite"/>
    </source>
</evidence>
<comment type="caution">
    <text evidence="3">The sequence shown here is derived from an EMBL/GenBank/DDBJ whole genome shotgun (WGS) entry which is preliminary data.</text>
</comment>
<organism evidence="3 4">
    <name type="scientific">Dipteronia sinensis</name>
    <dbReference type="NCBI Taxonomy" id="43782"/>
    <lineage>
        <taxon>Eukaryota</taxon>
        <taxon>Viridiplantae</taxon>
        <taxon>Streptophyta</taxon>
        <taxon>Embryophyta</taxon>
        <taxon>Tracheophyta</taxon>
        <taxon>Spermatophyta</taxon>
        <taxon>Magnoliopsida</taxon>
        <taxon>eudicotyledons</taxon>
        <taxon>Gunneridae</taxon>
        <taxon>Pentapetalae</taxon>
        <taxon>rosids</taxon>
        <taxon>malvids</taxon>
        <taxon>Sapindales</taxon>
        <taxon>Sapindaceae</taxon>
        <taxon>Hippocastanoideae</taxon>
        <taxon>Acereae</taxon>
        <taxon>Dipteronia</taxon>
    </lineage>
</organism>
<dbReference type="EMBL" id="JANJYJ010000001">
    <property type="protein sequence ID" value="KAK3231799.1"/>
    <property type="molecule type" value="Genomic_DNA"/>
</dbReference>
<evidence type="ECO:0000256" key="1">
    <source>
        <dbReference type="SAM" id="Coils"/>
    </source>
</evidence>
<keyword evidence="4" id="KW-1185">Reference proteome</keyword>
<dbReference type="PANTHER" id="PTHR35992">
    <property type="entry name" value="CYTOMATRIX PROTEIN-LIKE PROTEIN"/>
    <property type="match status" value="1"/>
</dbReference>
<reference evidence="3" key="1">
    <citation type="journal article" date="2023" name="Plant J.">
        <title>Genome sequences and population genomics provide insights into the demographic history, inbreeding, and mutation load of two 'living fossil' tree species of Dipteronia.</title>
        <authorList>
            <person name="Feng Y."/>
            <person name="Comes H.P."/>
            <person name="Chen J."/>
            <person name="Zhu S."/>
            <person name="Lu R."/>
            <person name="Zhang X."/>
            <person name="Li P."/>
            <person name="Qiu J."/>
            <person name="Olsen K.M."/>
            <person name="Qiu Y."/>
        </authorList>
    </citation>
    <scope>NUCLEOTIDE SEQUENCE</scope>
    <source>
        <strain evidence="3">NBL</strain>
    </source>
</reference>
<feature type="coiled-coil region" evidence="1">
    <location>
        <begin position="136"/>
        <end position="255"/>
    </location>
</feature>
<dbReference type="PANTHER" id="PTHR35992:SF1">
    <property type="entry name" value="CYTOMATRIX PROTEIN-LIKE PROTEIN"/>
    <property type="match status" value="1"/>
</dbReference>